<evidence type="ECO:0000313" key="7">
    <source>
        <dbReference type="Proteomes" id="UP000278792"/>
    </source>
</evidence>
<keyword evidence="1 2" id="KW-0732">Signal</keyword>
<dbReference type="Proteomes" id="UP000278792">
    <property type="component" value="Unassembled WGS sequence"/>
</dbReference>
<evidence type="ECO:0000313" key="5">
    <source>
        <dbReference type="EMBL" id="ROV57649.1"/>
    </source>
</evidence>
<dbReference type="InterPro" id="IPR027385">
    <property type="entry name" value="Beta-barrel_OMP"/>
</dbReference>
<dbReference type="EMBL" id="RKIK01000127">
    <property type="protein sequence ID" value="ROV57649.1"/>
    <property type="molecule type" value="Genomic_DNA"/>
</dbReference>
<dbReference type="RefSeq" id="WP_075652401.1">
    <property type="nucleotide sequence ID" value="NZ_AP019658.1"/>
</dbReference>
<organism evidence="5 7">
    <name type="scientific">Vibrio ponticus</name>
    <dbReference type="NCBI Taxonomy" id="265668"/>
    <lineage>
        <taxon>Bacteria</taxon>
        <taxon>Pseudomonadati</taxon>
        <taxon>Pseudomonadota</taxon>
        <taxon>Gammaproteobacteria</taxon>
        <taxon>Vibrionales</taxon>
        <taxon>Vibrionaceae</taxon>
        <taxon>Vibrio</taxon>
    </lineage>
</organism>
<dbReference type="EMBL" id="MJMI01000142">
    <property type="protein sequence ID" value="OLQ85521.1"/>
    <property type="molecule type" value="Genomic_DNA"/>
</dbReference>
<proteinExistence type="predicted"/>
<reference evidence="5 7" key="2">
    <citation type="submission" date="2018-11" db="EMBL/GenBank/DDBJ databases">
        <title>Vibrio ponticus strain CAIM 1751 pathogenic for the snapper Lutjanus guttatus.</title>
        <authorList>
            <person name="Soto-Rodriguez S."/>
            <person name="Lozano-Olvera R."/>
            <person name="Gomez-Gil B."/>
        </authorList>
    </citation>
    <scope>NUCLEOTIDE SEQUENCE [LARGE SCALE GENOMIC DNA]</scope>
    <source>
        <strain evidence="5 7">CAIM 1751</strain>
    </source>
</reference>
<dbReference type="AlphaFoldDB" id="A0A3N3DTG9"/>
<feature type="signal peptide" evidence="2">
    <location>
        <begin position="1"/>
        <end position="19"/>
    </location>
</feature>
<dbReference type="Pfam" id="PF13505">
    <property type="entry name" value="OMP_b-brl"/>
    <property type="match status" value="1"/>
</dbReference>
<feature type="domain" description="Outer membrane protein beta-barrel" evidence="3">
    <location>
        <begin position="6"/>
        <end position="145"/>
    </location>
</feature>
<keyword evidence="6" id="KW-1185">Reference proteome</keyword>
<evidence type="ECO:0000256" key="2">
    <source>
        <dbReference type="SAM" id="SignalP"/>
    </source>
</evidence>
<sequence>MKKLLTILFLLSVSVPSFAKSPFYIGGSVSQSSIHADDSLSHSLVVGSGLITGLSLEGGFTTHGKFEVSQAELEAQSLYGAIKPNLNFGPLQLYGKIGAHSWIIESSNKPEFDDDSLDLFWAVGVDYAVMGPLALGVEYTSYEIAGTTLESVGVTAVLYLF</sequence>
<dbReference type="SUPFAM" id="SSF56925">
    <property type="entry name" value="OMPA-like"/>
    <property type="match status" value="1"/>
</dbReference>
<protein>
    <submittedName>
        <fullName evidence="5">Porin family protein</fullName>
    </submittedName>
</protein>
<dbReference type="Proteomes" id="UP000186206">
    <property type="component" value="Unassembled WGS sequence"/>
</dbReference>
<name>A0A3N3DTG9_9VIBR</name>
<evidence type="ECO:0000313" key="4">
    <source>
        <dbReference type="EMBL" id="OLQ85521.1"/>
    </source>
</evidence>
<comment type="caution">
    <text evidence="5">The sequence shown here is derived from an EMBL/GenBank/DDBJ whole genome shotgun (WGS) entry which is preliminary data.</text>
</comment>
<dbReference type="OrthoDB" id="5622477at2"/>
<dbReference type="Gene3D" id="2.40.160.20">
    <property type="match status" value="1"/>
</dbReference>
<gene>
    <name evidence="4" type="ORF">BIY21_04590</name>
    <name evidence="5" type="ORF">EGH82_22090</name>
</gene>
<dbReference type="InterPro" id="IPR011250">
    <property type="entry name" value="OMP/PagP_B-barrel"/>
</dbReference>
<feature type="chain" id="PRO_5018535945" evidence="2">
    <location>
        <begin position="20"/>
        <end position="161"/>
    </location>
</feature>
<evidence type="ECO:0000313" key="6">
    <source>
        <dbReference type="Proteomes" id="UP000186206"/>
    </source>
</evidence>
<reference evidence="4 6" key="1">
    <citation type="submission" date="2016-09" db="EMBL/GenBank/DDBJ databases">
        <title>Genomic Taxonomy of the Vibrionaceae.</title>
        <authorList>
            <person name="Gonzalez-Castillo A."/>
            <person name="Gomez-Gil B."/>
            <person name="Enciso-Ibarra K."/>
        </authorList>
    </citation>
    <scope>NUCLEOTIDE SEQUENCE [LARGE SCALE GENOMIC DNA]</scope>
    <source>
        <strain evidence="4 6">CAIM 1731</strain>
    </source>
</reference>
<accession>A0A3N3DTG9</accession>
<evidence type="ECO:0000259" key="3">
    <source>
        <dbReference type="Pfam" id="PF13505"/>
    </source>
</evidence>
<evidence type="ECO:0000256" key="1">
    <source>
        <dbReference type="ARBA" id="ARBA00022729"/>
    </source>
</evidence>